<keyword evidence="3" id="KW-1185">Reference proteome</keyword>
<evidence type="ECO:0000313" key="2">
    <source>
        <dbReference type="EMBL" id="GKV02735.1"/>
    </source>
</evidence>
<dbReference type="Proteomes" id="UP001054252">
    <property type="component" value="Unassembled WGS sequence"/>
</dbReference>
<name>A0AAV5IVW1_9ROSI</name>
<protein>
    <recommendedName>
        <fullName evidence="4">Secreted protein</fullName>
    </recommendedName>
</protein>
<accession>A0AAV5IVW1</accession>
<dbReference type="AlphaFoldDB" id="A0AAV5IVW1"/>
<evidence type="ECO:0008006" key="4">
    <source>
        <dbReference type="Google" id="ProtNLM"/>
    </source>
</evidence>
<evidence type="ECO:0000313" key="3">
    <source>
        <dbReference type="Proteomes" id="UP001054252"/>
    </source>
</evidence>
<organism evidence="2 3">
    <name type="scientific">Rubroshorea leprosula</name>
    <dbReference type="NCBI Taxonomy" id="152421"/>
    <lineage>
        <taxon>Eukaryota</taxon>
        <taxon>Viridiplantae</taxon>
        <taxon>Streptophyta</taxon>
        <taxon>Embryophyta</taxon>
        <taxon>Tracheophyta</taxon>
        <taxon>Spermatophyta</taxon>
        <taxon>Magnoliopsida</taxon>
        <taxon>eudicotyledons</taxon>
        <taxon>Gunneridae</taxon>
        <taxon>Pentapetalae</taxon>
        <taxon>rosids</taxon>
        <taxon>malvids</taxon>
        <taxon>Malvales</taxon>
        <taxon>Dipterocarpaceae</taxon>
        <taxon>Rubroshorea</taxon>
    </lineage>
</organism>
<reference evidence="2 3" key="1">
    <citation type="journal article" date="2021" name="Commun. Biol.">
        <title>The genome of Shorea leprosula (Dipterocarpaceae) highlights the ecological relevance of drought in aseasonal tropical rainforests.</title>
        <authorList>
            <person name="Ng K.K.S."/>
            <person name="Kobayashi M.J."/>
            <person name="Fawcett J.A."/>
            <person name="Hatakeyama M."/>
            <person name="Paape T."/>
            <person name="Ng C.H."/>
            <person name="Ang C.C."/>
            <person name="Tnah L.H."/>
            <person name="Lee C.T."/>
            <person name="Nishiyama T."/>
            <person name="Sese J."/>
            <person name="O'Brien M.J."/>
            <person name="Copetti D."/>
            <person name="Mohd Noor M.I."/>
            <person name="Ong R.C."/>
            <person name="Putra M."/>
            <person name="Sireger I.Z."/>
            <person name="Indrioko S."/>
            <person name="Kosugi Y."/>
            <person name="Izuno A."/>
            <person name="Isagi Y."/>
            <person name="Lee S.L."/>
            <person name="Shimizu K.K."/>
        </authorList>
    </citation>
    <scope>NUCLEOTIDE SEQUENCE [LARGE SCALE GENOMIC DNA]</scope>
    <source>
        <strain evidence="2">214</strain>
    </source>
</reference>
<keyword evidence="1" id="KW-0732">Signal</keyword>
<gene>
    <name evidence="2" type="ORF">SLEP1_g15132</name>
</gene>
<comment type="caution">
    <text evidence="2">The sequence shown here is derived from an EMBL/GenBank/DDBJ whole genome shotgun (WGS) entry which is preliminary data.</text>
</comment>
<feature type="signal peptide" evidence="1">
    <location>
        <begin position="1"/>
        <end position="17"/>
    </location>
</feature>
<dbReference type="EMBL" id="BPVZ01000019">
    <property type="protein sequence ID" value="GKV02735.1"/>
    <property type="molecule type" value="Genomic_DNA"/>
</dbReference>
<evidence type="ECO:0000256" key="1">
    <source>
        <dbReference type="SAM" id="SignalP"/>
    </source>
</evidence>
<proteinExistence type="predicted"/>
<feature type="chain" id="PRO_5043708456" description="Secreted protein" evidence="1">
    <location>
        <begin position="18"/>
        <end position="123"/>
    </location>
</feature>
<sequence>MLMWGLLAKILARFCSSSSFFPLQPNKRSPAAGDIFLRKTGEKAWISPPFLVLEPNNLPSLLENPDLLCSSFLTAGCSCFVGANCFDFLLVSLLPKLPPAFPQPAVRFLAGNYGSQSFCQLAL</sequence>